<dbReference type="InterPro" id="IPR050695">
    <property type="entry name" value="N-acetylmuramoyl_amidase_3"/>
</dbReference>
<dbReference type="EMBL" id="CP000724">
    <property type="protein sequence ID" value="ABR46636.1"/>
    <property type="molecule type" value="Genomic_DNA"/>
</dbReference>
<dbReference type="EMBL" id="CP000724">
    <property type="protein sequence ID" value="ABR50448.1"/>
    <property type="molecule type" value="Genomic_DNA"/>
</dbReference>
<dbReference type="CDD" id="cd02696">
    <property type="entry name" value="MurNAc-LAA"/>
    <property type="match status" value="1"/>
</dbReference>
<dbReference type="KEGG" id="amt:Amet_0408"/>
<dbReference type="KEGG" id="amt:Amet_4374"/>
<dbReference type="HOGENOM" id="CLU_1227817_0_0_9"/>
<dbReference type="STRING" id="293826.Amet_0408"/>
<dbReference type="AlphaFoldDB" id="A6TKB8"/>
<sequence>MAKELAEHNGFKVVLVQPLNGKEVPLSHRVETANAEKVDLYLSTHADASGNAGVRGHWSFYWGTSANSKKFAEIWKKNAKELLENPSRGIIGSQLNHWTNFYVLRATNMPANLSENGFMTNPLDKELLLSSAFRKNAARAQIKTACEFFGLPFKDLHQEKKEEQTLEDRHEVITESLNVRNDVMGTIIGKFKAGYKVDKLFDFDGTWWVVRRGELIGFVNSNFLK</sequence>
<dbReference type="GO" id="GO:0008745">
    <property type="term" value="F:N-acetylmuramoyl-L-alanine amidase activity"/>
    <property type="evidence" value="ECO:0007669"/>
    <property type="project" value="InterPro"/>
</dbReference>
<dbReference type="Gene3D" id="3.40.630.40">
    <property type="entry name" value="Zn-dependent exopeptidases"/>
    <property type="match status" value="1"/>
</dbReference>
<dbReference type="GO" id="GO:0030288">
    <property type="term" value="C:outer membrane-bounded periplasmic space"/>
    <property type="evidence" value="ECO:0007669"/>
    <property type="project" value="TreeGrafter"/>
</dbReference>
<dbReference type="SUPFAM" id="SSF53187">
    <property type="entry name" value="Zn-dependent exopeptidases"/>
    <property type="match status" value="1"/>
</dbReference>
<protein>
    <submittedName>
        <fullName evidence="3">Cell wall hydrolase/autolysin</fullName>
    </submittedName>
</protein>
<dbReference type="GO" id="GO:0009253">
    <property type="term" value="P:peptidoglycan catabolic process"/>
    <property type="evidence" value="ECO:0007669"/>
    <property type="project" value="InterPro"/>
</dbReference>
<dbReference type="PANTHER" id="PTHR30404">
    <property type="entry name" value="N-ACETYLMURAMOYL-L-ALANINE AMIDASE"/>
    <property type="match status" value="1"/>
</dbReference>
<organism evidence="3 6">
    <name type="scientific">Alkaliphilus metalliredigens (strain QYMF)</name>
    <dbReference type="NCBI Taxonomy" id="293826"/>
    <lineage>
        <taxon>Bacteria</taxon>
        <taxon>Bacillati</taxon>
        <taxon>Bacillota</taxon>
        <taxon>Clostridia</taxon>
        <taxon>Peptostreptococcales</taxon>
        <taxon>Natronincolaceae</taxon>
        <taxon>Alkaliphilus</taxon>
    </lineage>
</organism>
<evidence type="ECO:0000313" key="5">
    <source>
        <dbReference type="EMBL" id="ABR50448.1"/>
    </source>
</evidence>
<dbReference type="SMART" id="SM00646">
    <property type="entry name" value="Ami_3"/>
    <property type="match status" value="1"/>
</dbReference>
<keyword evidence="6" id="KW-1185">Reference proteome</keyword>
<dbReference type="Pfam" id="PF01520">
    <property type="entry name" value="Amidase_3"/>
    <property type="match status" value="1"/>
</dbReference>
<accession>A6TKB8</accession>
<dbReference type="eggNOG" id="COG0860">
    <property type="taxonomic scope" value="Bacteria"/>
</dbReference>
<evidence type="ECO:0000256" key="1">
    <source>
        <dbReference type="ARBA" id="ARBA00022801"/>
    </source>
</evidence>
<evidence type="ECO:0000313" key="3">
    <source>
        <dbReference type="EMBL" id="ABR46636.1"/>
    </source>
</evidence>
<evidence type="ECO:0000313" key="6">
    <source>
        <dbReference type="Proteomes" id="UP000001572"/>
    </source>
</evidence>
<dbReference type="EMBL" id="CP000724">
    <property type="protein sequence ID" value="ABR48108.1"/>
    <property type="molecule type" value="Genomic_DNA"/>
</dbReference>
<feature type="domain" description="MurNAc-LAA" evidence="2">
    <location>
        <begin position="30"/>
        <end position="146"/>
    </location>
</feature>
<evidence type="ECO:0000259" key="2">
    <source>
        <dbReference type="SMART" id="SM00646"/>
    </source>
</evidence>
<dbReference type="KEGG" id="amt:Amet_1945"/>
<keyword evidence="1 3" id="KW-0378">Hydrolase</keyword>
<gene>
    <name evidence="3" type="ordered locus">Amet_0408</name>
    <name evidence="4" type="ordered locus">Amet_1945</name>
    <name evidence="5" type="ordered locus">Amet_4374</name>
</gene>
<reference evidence="6" key="2">
    <citation type="journal article" date="2016" name="Genome Announc.">
        <title>Complete genome sequence of Alkaliphilus metalliredigens strain QYMF, an alkaliphilic and metal-reducing bacterium isolated from borax-contaminated leachate ponds.</title>
        <authorList>
            <person name="Hwang C."/>
            <person name="Copeland A."/>
            <person name="Lucas S."/>
            <person name="Lapidus A."/>
            <person name="Barry K."/>
            <person name="Detter J.C."/>
            <person name="Glavina Del Rio T."/>
            <person name="Hammon N."/>
            <person name="Israni S."/>
            <person name="Dalin E."/>
            <person name="Tice H."/>
            <person name="Pitluck S."/>
            <person name="Chertkov O."/>
            <person name="Brettin T."/>
            <person name="Bruce D."/>
            <person name="Han C."/>
            <person name="Schmutz J."/>
            <person name="Larimer F."/>
            <person name="Land M.L."/>
            <person name="Hauser L."/>
            <person name="Kyrpides N."/>
            <person name="Mikhailova N."/>
            <person name="Ye Q."/>
            <person name="Zhou J."/>
            <person name="Richardson P."/>
            <person name="Fields M.W."/>
        </authorList>
    </citation>
    <scope>NUCLEOTIDE SEQUENCE [LARGE SCALE GENOMIC DNA]</scope>
    <source>
        <strain evidence="6">QYMF</strain>
    </source>
</reference>
<name>A6TKB8_ALKMQ</name>
<proteinExistence type="predicted"/>
<evidence type="ECO:0000313" key="4">
    <source>
        <dbReference type="EMBL" id="ABR48108.1"/>
    </source>
</evidence>
<dbReference type="InterPro" id="IPR002508">
    <property type="entry name" value="MurNAc-LAA_cat"/>
</dbReference>
<dbReference type="Proteomes" id="UP000001572">
    <property type="component" value="Chromosome"/>
</dbReference>
<reference evidence="3" key="1">
    <citation type="submission" date="2007-06" db="EMBL/GenBank/DDBJ databases">
        <title>Complete sequence of Alkaliphilus metalliredigens QYMF.</title>
        <authorList>
            <consortium name="US DOE Joint Genome Institute"/>
            <person name="Copeland A."/>
            <person name="Lucas S."/>
            <person name="Lapidus A."/>
            <person name="Barry K."/>
            <person name="Detter J.C."/>
            <person name="Glavina del Rio T."/>
            <person name="Hammon N."/>
            <person name="Israni S."/>
            <person name="Dalin E."/>
            <person name="Tice H."/>
            <person name="Pitluck S."/>
            <person name="Chertkov O."/>
            <person name="Brettin T."/>
            <person name="Bruce D."/>
            <person name="Han C."/>
            <person name="Schmutz J."/>
            <person name="Larimer F."/>
            <person name="Land M."/>
            <person name="Hauser L."/>
            <person name="Kyrpides N."/>
            <person name="Mikhailova N."/>
            <person name="Ye Q."/>
            <person name="Zhou J."/>
            <person name="Fields M."/>
            <person name="Richardson P."/>
        </authorList>
    </citation>
    <scope>NUCLEOTIDE SEQUENCE</scope>
    <source>
        <strain evidence="3">QYMF</strain>
    </source>
</reference>
<dbReference type="PANTHER" id="PTHR30404:SF0">
    <property type="entry name" value="N-ACETYLMURAMOYL-L-ALANINE AMIDASE AMIC"/>
    <property type="match status" value="1"/>
</dbReference>